<protein>
    <recommendedName>
        <fullName evidence="6">Xylanolytic transcriptional activator regulatory domain-containing protein</fullName>
    </recommendedName>
</protein>
<feature type="domain" description="Xylanolytic transcriptional activator regulatory" evidence="6">
    <location>
        <begin position="120"/>
        <end position="309"/>
    </location>
</feature>
<keyword evidence="2" id="KW-0479">Metal-binding</keyword>
<dbReference type="Proteomes" id="UP000214365">
    <property type="component" value="Unassembled WGS sequence"/>
</dbReference>
<keyword evidence="5" id="KW-0539">Nucleus</keyword>
<dbReference type="InterPro" id="IPR007219">
    <property type="entry name" value="XnlR_reg_dom"/>
</dbReference>
<dbReference type="PANTHER" id="PTHR47338">
    <property type="entry name" value="ZN(II)2CYS6 TRANSCRIPTION FACTOR (EUROFUNG)-RELATED"/>
    <property type="match status" value="1"/>
</dbReference>
<keyword evidence="4" id="KW-0804">Transcription</keyword>
<dbReference type="GO" id="GO:0008270">
    <property type="term" value="F:zinc ion binding"/>
    <property type="evidence" value="ECO:0007669"/>
    <property type="project" value="InterPro"/>
</dbReference>
<dbReference type="EMBL" id="LFMY01000002">
    <property type="protein sequence ID" value="OKL62882.1"/>
    <property type="molecule type" value="Genomic_DNA"/>
</dbReference>
<keyword evidence="3" id="KW-0805">Transcription regulation</keyword>
<evidence type="ECO:0000256" key="2">
    <source>
        <dbReference type="ARBA" id="ARBA00022723"/>
    </source>
</evidence>
<evidence type="ECO:0000313" key="8">
    <source>
        <dbReference type="Proteomes" id="UP000214365"/>
    </source>
</evidence>
<dbReference type="GO" id="GO:0003677">
    <property type="term" value="F:DNA binding"/>
    <property type="evidence" value="ECO:0007669"/>
    <property type="project" value="InterPro"/>
</dbReference>
<evidence type="ECO:0000259" key="6">
    <source>
        <dbReference type="Pfam" id="PF04082"/>
    </source>
</evidence>
<sequence length="542" mass="61033">MLPHGLTLLAQNRLPACSECARWKLHCVYATPRTADLPMQDTESLGQLPRNSDPMQSMVQYSLLDGVNIDLDSPPSLFGSLTPCSGQLDPSILSMSLTPPSTTSLPESLPSFTQVMEIVQLFFQHNHKLLPCIHQESFVNILIDIQAAADTPLLWSILAVVGQTSKGMQYPHEKWHDVAIRLYEQSVRSNGPVLRDAQAAVWNACYDYIQGDLLQATSRLAQGFSVACMHGLNRIDDDYKPLHLILPLNSAVEEEECRWTMWAFYLLDRQVNYLHGVHFAVNDRIFMVEYPCSSLSESSERIGQYPRSNRQIFTRDLASLSYPPLADQPFELSIHQFTQKAFVLLGRIVEYQNMVTPDTDHQQRADEFLQLKAALVKTWVTVTHSLSMNAVGTDSFAITRLHVTLHTCSVILDYPTSACAKNVKVSSIFVRGAGGVTFLRAFKAIQSMIDVIKERATAAESPFMGSFLAPSYFLACRFLSARWRHSQEEVHRRSLFLLMGLLEQLSDSGVVFAQRLRDMVFFDLQSGDIDNINLVHGSWNQK</sequence>
<gene>
    <name evidence="7" type="ORF">UA08_01298</name>
</gene>
<evidence type="ECO:0000313" key="7">
    <source>
        <dbReference type="EMBL" id="OKL62882.1"/>
    </source>
</evidence>
<reference evidence="7 8" key="1">
    <citation type="submission" date="2015-06" db="EMBL/GenBank/DDBJ databases">
        <title>Talaromyces atroroseus IBT 11181 draft genome.</title>
        <authorList>
            <person name="Rasmussen K.B."/>
            <person name="Rasmussen S."/>
            <person name="Petersen B."/>
            <person name="Sicheritz-Ponten T."/>
            <person name="Mortensen U.H."/>
            <person name="Thrane U."/>
        </authorList>
    </citation>
    <scope>NUCLEOTIDE SEQUENCE [LARGE SCALE GENOMIC DNA]</scope>
    <source>
        <strain evidence="7 8">IBT 11181</strain>
    </source>
</reference>
<dbReference type="GO" id="GO:0000981">
    <property type="term" value="F:DNA-binding transcription factor activity, RNA polymerase II-specific"/>
    <property type="evidence" value="ECO:0007669"/>
    <property type="project" value="InterPro"/>
</dbReference>
<evidence type="ECO:0000256" key="1">
    <source>
        <dbReference type="ARBA" id="ARBA00004123"/>
    </source>
</evidence>
<dbReference type="STRING" id="1441469.A0A1Q5QAC4"/>
<accession>A0A1Q5QAC4</accession>
<evidence type="ECO:0000256" key="5">
    <source>
        <dbReference type="ARBA" id="ARBA00023242"/>
    </source>
</evidence>
<comment type="caution">
    <text evidence="7">The sequence shown here is derived from an EMBL/GenBank/DDBJ whole genome shotgun (WGS) entry which is preliminary data.</text>
</comment>
<dbReference type="GO" id="GO:0005634">
    <property type="term" value="C:nucleus"/>
    <property type="evidence" value="ECO:0007669"/>
    <property type="project" value="UniProtKB-SubCell"/>
</dbReference>
<evidence type="ECO:0000256" key="4">
    <source>
        <dbReference type="ARBA" id="ARBA00023163"/>
    </source>
</evidence>
<name>A0A1Q5QAC4_TALAT</name>
<dbReference type="CDD" id="cd12148">
    <property type="entry name" value="fungal_TF_MHR"/>
    <property type="match status" value="1"/>
</dbReference>
<evidence type="ECO:0000256" key="3">
    <source>
        <dbReference type="ARBA" id="ARBA00023015"/>
    </source>
</evidence>
<dbReference type="RefSeq" id="XP_020123003.1">
    <property type="nucleotide sequence ID" value="XM_020260946.1"/>
</dbReference>
<dbReference type="InterPro" id="IPR050815">
    <property type="entry name" value="TF_fung"/>
</dbReference>
<comment type="subcellular location">
    <subcellularLocation>
        <location evidence="1">Nucleus</location>
    </subcellularLocation>
</comment>
<dbReference type="OrthoDB" id="2943660at2759"/>
<proteinExistence type="predicted"/>
<keyword evidence="8" id="KW-1185">Reference proteome</keyword>
<dbReference type="GO" id="GO:0006351">
    <property type="term" value="P:DNA-templated transcription"/>
    <property type="evidence" value="ECO:0007669"/>
    <property type="project" value="InterPro"/>
</dbReference>
<dbReference type="PANTHER" id="PTHR47338:SF5">
    <property type="entry name" value="ZN(II)2CYS6 TRANSCRIPTION FACTOR (EUROFUNG)"/>
    <property type="match status" value="1"/>
</dbReference>
<dbReference type="GeneID" id="31001053"/>
<dbReference type="AlphaFoldDB" id="A0A1Q5QAC4"/>
<organism evidence="7 8">
    <name type="scientific">Talaromyces atroroseus</name>
    <dbReference type="NCBI Taxonomy" id="1441469"/>
    <lineage>
        <taxon>Eukaryota</taxon>
        <taxon>Fungi</taxon>
        <taxon>Dikarya</taxon>
        <taxon>Ascomycota</taxon>
        <taxon>Pezizomycotina</taxon>
        <taxon>Eurotiomycetes</taxon>
        <taxon>Eurotiomycetidae</taxon>
        <taxon>Eurotiales</taxon>
        <taxon>Trichocomaceae</taxon>
        <taxon>Talaromyces</taxon>
        <taxon>Talaromyces sect. Trachyspermi</taxon>
    </lineage>
</organism>
<dbReference type="Pfam" id="PF04082">
    <property type="entry name" value="Fungal_trans"/>
    <property type="match status" value="1"/>
</dbReference>